<dbReference type="InterPro" id="IPR032466">
    <property type="entry name" value="Metal_Hydrolase"/>
</dbReference>
<dbReference type="InterPro" id="IPR052350">
    <property type="entry name" value="Metallo-dep_Lactonases"/>
</dbReference>
<name>A0A7W9B3S1_9SPHN</name>
<dbReference type="EMBL" id="JACIJH010000002">
    <property type="protein sequence ID" value="MBB5705707.1"/>
    <property type="molecule type" value="Genomic_DNA"/>
</dbReference>
<gene>
    <name evidence="3" type="ORF">FHR21_001040</name>
</gene>
<dbReference type="Proteomes" id="UP000537161">
    <property type="component" value="Unassembled WGS sequence"/>
</dbReference>
<dbReference type="RefSeq" id="WP_184096003.1">
    <property type="nucleotide sequence ID" value="NZ_JACIJH010000002.1"/>
</dbReference>
<feature type="domain" description="Amidohydrolase-related" evidence="2">
    <location>
        <begin position="8"/>
        <end position="299"/>
    </location>
</feature>
<proteinExistence type="inferred from homology"/>
<accession>A0A7W9B3S1</accession>
<dbReference type="AlphaFoldDB" id="A0A7W9B3S1"/>
<dbReference type="PANTHER" id="PTHR43569">
    <property type="entry name" value="AMIDOHYDROLASE"/>
    <property type="match status" value="1"/>
</dbReference>
<dbReference type="PANTHER" id="PTHR43569:SF1">
    <property type="entry name" value="BLL3371 PROTEIN"/>
    <property type="match status" value="1"/>
</dbReference>
<sequence>MSQRPPLVDPHVHLWDLAHIRYPWLTPPFDADNPNGSVEPIAVDYPLDAYLADARGWDVRGIVHIDAGAHPDDALKETQWLQAMADARGLPSGIVAFAALDDPAVESLLASHADHPNVRGIRHIVNWHPDPARSYAAADATTSDAWARGFARLRKYGLSFDLQAYAGQFAHLAALFAKHPDTPVILDHTGMAIPDDPDGWGLWRRGMAALAALPHVAVKISGMGFTWRPWDIEQARPYVLETIEIFGSDRAMVASNFPTDKLFGSFDRHLGAYDAITADFSADERHALFAGNANRIYRLGLDL</sequence>
<protein>
    <submittedName>
        <fullName evidence="3">Putative TIM-barrel fold metal-dependent hydrolase</fullName>
    </submittedName>
</protein>
<evidence type="ECO:0000259" key="2">
    <source>
        <dbReference type="Pfam" id="PF04909"/>
    </source>
</evidence>
<dbReference type="SUPFAM" id="SSF51556">
    <property type="entry name" value="Metallo-dependent hydrolases"/>
    <property type="match status" value="1"/>
</dbReference>
<organism evidence="3 4">
    <name type="scientific">Sphingopyxis panaciterrulae</name>
    <dbReference type="NCBI Taxonomy" id="462372"/>
    <lineage>
        <taxon>Bacteria</taxon>
        <taxon>Pseudomonadati</taxon>
        <taxon>Pseudomonadota</taxon>
        <taxon>Alphaproteobacteria</taxon>
        <taxon>Sphingomonadales</taxon>
        <taxon>Sphingomonadaceae</taxon>
        <taxon>Sphingopyxis</taxon>
    </lineage>
</organism>
<dbReference type="Pfam" id="PF04909">
    <property type="entry name" value="Amidohydro_2"/>
    <property type="match status" value="1"/>
</dbReference>
<evidence type="ECO:0000313" key="4">
    <source>
        <dbReference type="Proteomes" id="UP000537161"/>
    </source>
</evidence>
<evidence type="ECO:0000256" key="1">
    <source>
        <dbReference type="ARBA" id="ARBA00038310"/>
    </source>
</evidence>
<comment type="similarity">
    <text evidence="1">Belongs to the metallo-dependent hydrolases superfamily.</text>
</comment>
<keyword evidence="4" id="KW-1185">Reference proteome</keyword>
<dbReference type="GO" id="GO:0016787">
    <property type="term" value="F:hydrolase activity"/>
    <property type="evidence" value="ECO:0007669"/>
    <property type="project" value="UniProtKB-KW"/>
</dbReference>
<dbReference type="Gene3D" id="3.20.20.140">
    <property type="entry name" value="Metal-dependent hydrolases"/>
    <property type="match status" value="1"/>
</dbReference>
<dbReference type="InterPro" id="IPR006680">
    <property type="entry name" value="Amidohydro-rel"/>
</dbReference>
<keyword evidence="3" id="KW-0378">Hydrolase</keyword>
<comment type="caution">
    <text evidence="3">The sequence shown here is derived from an EMBL/GenBank/DDBJ whole genome shotgun (WGS) entry which is preliminary data.</text>
</comment>
<reference evidence="3 4" key="1">
    <citation type="submission" date="2020-08" db="EMBL/GenBank/DDBJ databases">
        <title>Genomic Encyclopedia of Type Strains, Phase IV (KMG-IV): sequencing the most valuable type-strain genomes for metagenomic binning, comparative biology and taxonomic classification.</title>
        <authorList>
            <person name="Goeker M."/>
        </authorList>
    </citation>
    <scope>NUCLEOTIDE SEQUENCE [LARGE SCALE GENOMIC DNA]</scope>
    <source>
        <strain evidence="3 4">DSM 27163</strain>
    </source>
</reference>
<evidence type="ECO:0000313" key="3">
    <source>
        <dbReference type="EMBL" id="MBB5705707.1"/>
    </source>
</evidence>